<keyword evidence="4 7" id="KW-0812">Transmembrane</keyword>
<protein>
    <submittedName>
        <fullName evidence="9">Permease of the drug/metabolite transporter (DMT) superfamily</fullName>
    </submittedName>
</protein>
<dbReference type="PANTHER" id="PTHR42920:SF5">
    <property type="entry name" value="EAMA DOMAIN-CONTAINING PROTEIN"/>
    <property type="match status" value="1"/>
</dbReference>
<evidence type="ECO:0000313" key="9">
    <source>
        <dbReference type="EMBL" id="SEM74098.1"/>
    </source>
</evidence>
<name>A0A1H8AWB3_9FIRM</name>
<evidence type="ECO:0000313" key="10">
    <source>
        <dbReference type="Proteomes" id="UP000199158"/>
    </source>
</evidence>
<evidence type="ECO:0000256" key="2">
    <source>
        <dbReference type="ARBA" id="ARBA00007362"/>
    </source>
</evidence>
<feature type="transmembrane region" description="Helical" evidence="7">
    <location>
        <begin position="72"/>
        <end position="93"/>
    </location>
</feature>
<reference evidence="9 10" key="1">
    <citation type="submission" date="2016-10" db="EMBL/GenBank/DDBJ databases">
        <authorList>
            <person name="de Groot N.N."/>
        </authorList>
    </citation>
    <scope>NUCLEOTIDE SEQUENCE [LARGE SCALE GENOMIC DNA]</scope>
    <source>
        <strain evidence="9 10">CGMCC 1.5070</strain>
    </source>
</reference>
<dbReference type="InterPro" id="IPR051258">
    <property type="entry name" value="Diverse_Substrate_Transporter"/>
</dbReference>
<dbReference type="Proteomes" id="UP000199158">
    <property type="component" value="Unassembled WGS sequence"/>
</dbReference>
<comment type="subcellular location">
    <subcellularLocation>
        <location evidence="1">Cell membrane</location>
        <topology evidence="1">Multi-pass membrane protein</topology>
    </subcellularLocation>
</comment>
<feature type="transmembrane region" description="Helical" evidence="7">
    <location>
        <begin position="99"/>
        <end position="119"/>
    </location>
</feature>
<feature type="transmembrane region" description="Helical" evidence="7">
    <location>
        <begin position="40"/>
        <end position="60"/>
    </location>
</feature>
<keyword evidence="6 7" id="KW-0472">Membrane</keyword>
<feature type="domain" description="EamA" evidence="8">
    <location>
        <begin position="13"/>
        <end position="143"/>
    </location>
</feature>
<proteinExistence type="inferred from homology"/>
<dbReference type="InterPro" id="IPR037185">
    <property type="entry name" value="EmrE-like"/>
</dbReference>
<evidence type="ECO:0000256" key="1">
    <source>
        <dbReference type="ARBA" id="ARBA00004651"/>
    </source>
</evidence>
<feature type="transmembrane region" description="Helical" evidence="7">
    <location>
        <begin position="128"/>
        <end position="151"/>
    </location>
</feature>
<dbReference type="SUPFAM" id="SSF103481">
    <property type="entry name" value="Multidrug resistance efflux transporter EmrE"/>
    <property type="match status" value="2"/>
</dbReference>
<feature type="domain" description="EamA" evidence="8">
    <location>
        <begin position="155"/>
        <end position="287"/>
    </location>
</feature>
<feature type="transmembrane region" description="Helical" evidence="7">
    <location>
        <begin position="12"/>
        <end position="34"/>
    </location>
</feature>
<evidence type="ECO:0000256" key="5">
    <source>
        <dbReference type="ARBA" id="ARBA00022989"/>
    </source>
</evidence>
<dbReference type="Pfam" id="PF00892">
    <property type="entry name" value="EamA"/>
    <property type="match status" value="2"/>
</dbReference>
<evidence type="ECO:0000256" key="6">
    <source>
        <dbReference type="ARBA" id="ARBA00023136"/>
    </source>
</evidence>
<keyword evidence="3" id="KW-1003">Cell membrane</keyword>
<feature type="transmembrane region" description="Helical" evidence="7">
    <location>
        <begin position="247"/>
        <end position="267"/>
    </location>
</feature>
<organism evidence="9 10">
    <name type="scientific">Hydrogenoanaerobacterium saccharovorans</name>
    <dbReference type="NCBI Taxonomy" id="474960"/>
    <lineage>
        <taxon>Bacteria</taxon>
        <taxon>Bacillati</taxon>
        <taxon>Bacillota</taxon>
        <taxon>Clostridia</taxon>
        <taxon>Eubacteriales</taxon>
        <taxon>Oscillospiraceae</taxon>
        <taxon>Hydrogenoanaerobacterium</taxon>
    </lineage>
</organism>
<evidence type="ECO:0000259" key="8">
    <source>
        <dbReference type="Pfam" id="PF00892"/>
    </source>
</evidence>
<gene>
    <name evidence="9" type="ORF">SAMN05216180_1538</name>
</gene>
<accession>A0A1H8AWB3</accession>
<feature type="transmembrane region" description="Helical" evidence="7">
    <location>
        <begin position="273"/>
        <end position="292"/>
    </location>
</feature>
<feature type="transmembrane region" description="Helical" evidence="7">
    <location>
        <begin position="216"/>
        <end position="235"/>
    </location>
</feature>
<feature type="transmembrane region" description="Helical" evidence="7">
    <location>
        <begin position="157"/>
        <end position="177"/>
    </location>
</feature>
<comment type="similarity">
    <text evidence="2">Belongs to the EamA transporter family.</text>
</comment>
<dbReference type="PANTHER" id="PTHR42920">
    <property type="entry name" value="OS03G0707200 PROTEIN-RELATED"/>
    <property type="match status" value="1"/>
</dbReference>
<dbReference type="STRING" id="474960.SAMN05216180_1538"/>
<keyword evidence="5 7" id="KW-1133">Transmembrane helix</keyword>
<evidence type="ECO:0000256" key="4">
    <source>
        <dbReference type="ARBA" id="ARBA00022692"/>
    </source>
</evidence>
<dbReference type="EMBL" id="FOCG01000001">
    <property type="protein sequence ID" value="SEM74098.1"/>
    <property type="molecule type" value="Genomic_DNA"/>
</dbReference>
<keyword evidence="10" id="KW-1185">Reference proteome</keyword>
<dbReference type="OrthoDB" id="9804865at2"/>
<dbReference type="RefSeq" id="WP_092753251.1">
    <property type="nucleotide sequence ID" value="NZ_FOCG01000001.1"/>
</dbReference>
<dbReference type="GO" id="GO:0005886">
    <property type="term" value="C:plasma membrane"/>
    <property type="evidence" value="ECO:0007669"/>
    <property type="project" value="UniProtKB-SubCell"/>
</dbReference>
<feature type="transmembrane region" description="Helical" evidence="7">
    <location>
        <begin position="184"/>
        <end position="204"/>
    </location>
</feature>
<dbReference type="InterPro" id="IPR000620">
    <property type="entry name" value="EamA_dom"/>
</dbReference>
<evidence type="ECO:0000256" key="3">
    <source>
        <dbReference type="ARBA" id="ARBA00022475"/>
    </source>
</evidence>
<sequence>MDTKQHKQHIVSIALLFVVATIWGSGFIGTQMALDAKLDSSFIMFVRFTIATFIIGTVFFKDIKKNLRPQHLKGGLIIGLFLFLAFFIQTVGLKYTTPANNAFITASNVVMVPFLWWVVSKKKPKNKIFISSALCLIGIGVLSLNFVNGFSFSVGDLLTLGCAFLFACQIVATGILAASMDARVLVFLQFTVSAVLSFLVFMFTNRDFTAFASPKGMMAVIYLGVFSTCICYFLQTVAQKNVESSKTAMILSTEALFGTFFSVLLGYDKLSANMVAGGLIIIVSILMAEVDFTKSDKAKKIIKEGQG</sequence>
<evidence type="ECO:0000256" key="7">
    <source>
        <dbReference type="SAM" id="Phobius"/>
    </source>
</evidence>
<dbReference type="AlphaFoldDB" id="A0A1H8AWB3"/>